<dbReference type="Gene3D" id="1.10.8.1040">
    <property type="match status" value="1"/>
</dbReference>
<comment type="caution">
    <text evidence="12">The sequence shown here is derived from an EMBL/GenBank/DDBJ whole genome shotgun (WGS) entry which is preliminary data.</text>
</comment>
<organism evidence="12 13">
    <name type="scientific">Aestuariivirga litoralis</name>
    <dbReference type="NCBI Taxonomy" id="2650924"/>
    <lineage>
        <taxon>Bacteria</taxon>
        <taxon>Pseudomonadati</taxon>
        <taxon>Pseudomonadota</taxon>
        <taxon>Alphaproteobacteria</taxon>
        <taxon>Hyphomicrobiales</taxon>
        <taxon>Aestuariivirgaceae</taxon>
        <taxon>Aestuariivirga</taxon>
    </lineage>
</organism>
<evidence type="ECO:0000313" key="12">
    <source>
        <dbReference type="EMBL" id="PZF78893.1"/>
    </source>
</evidence>
<dbReference type="SUPFAM" id="SSF109998">
    <property type="entry name" value="Triger factor/SurA peptide-binding domain-like"/>
    <property type="match status" value="1"/>
</dbReference>
<feature type="domain" description="PpiC" evidence="11">
    <location>
        <begin position="144"/>
        <end position="233"/>
    </location>
</feature>
<dbReference type="EC" id="5.2.1.8" evidence="3"/>
<dbReference type="EMBL" id="QKVK01000001">
    <property type="protein sequence ID" value="PZF78893.1"/>
    <property type="molecule type" value="Genomic_DNA"/>
</dbReference>
<evidence type="ECO:0000256" key="6">
    <source>
        <dbReference type="ARBA" id="ARBA00030642"/>
    </source>
</evidence>
<evidence type="ECO:0000256" key="2">
    <source>
        <dbReference type="ARBA" id="ARBA00007656"/>
    </source>
</evidence>
<dbReference type="AlphaFoldDB" id="A0A2W2CFJ3"/>
<evidence type="ECO:0000313" key="13">
    <source>
        <dbReference type="Proteomes" id="UP000248795"/>
    </source>
</evidence>
<dbReference type="InterPro" id="IPR023058">
    <property type="entry name" value="PPIase_PpiC_CS"/>
</dbReference>
<evidence type="ECO:0000259" key="11">
    <source>
        <dbReference type="PROSITE" id="PS50198"/>
    </source>
</evidence>
<evidence type="ECO:0000256" key="9">
    <source>
        <dbReference type="SAM" id="MobiDB-lite"/>
    </source>
</evidence>
<feature type="chain" id="PRO_5015888747" description="Parvulin-like PPIase" evidence="10">
    <location>
        <begin position="28"/>
        <end position="331"/>
    </location>
</feature>
<accession>A0A2W2CFJ3</accession>
<proteinExistence type="inferred from homology"/>
<feature type="compositionally biased region" description="Low complexity" evidence="9">
    <location>
        <begin position="304"/>
        <end position="318"/>
    </location>
</feature>
<dbReference type="PROSITE" id="PS01096">
    <property type="entry name" value="PPIC_PPIASE_1"/>
    <property type="match status" value="1"/>
</dbReference>
<gene>
    <name evidence="12" type="ORF">DK847_03635</name>
</gene>
<dbReference type="PANTHER" id="PTHR47245">
    <property type="entry name" value="PEPTIDYLPROLYL ISOMERASE"/>
    <property type="match status" value="1"/>
</dbReference>
<keyword evidence="5 8" id="KW-0697">Rotamase</keyword>
<dbReference type="PROSITE" id="PS50198">
    <property type="entry name" value="PPIC_PPIASE_2"/>
    <property type="match status" value="1"/>
</dbReference>
<keyword evidence="8 12" id="KW-0413">Isomerase</keyword>
<evidence type="ECO:0000256" key="4">
    <source>
        <dbReference type="ARBA" id="ARBA00018370"/>
    </source>
</evidence>
<evidence type="ECO:0000256" key="7">
    <source>
        <dbReference type="ARBA" id="ARBA00031484"/>
    </source>
</evidence>
<dbReference type="Proteomes" id="UP000248795">
    <property type="component" value="Unassembled WGS sequence"/>
</dbReference>
<keyword evidence="13" id="KW-1185">Reference proteome</keyword>
<evidence type="ECO:0000256" key="5">
    <source>
        <dbReference type="ARBA" id="ARBA00023110"/>
    </source>
</evidence>
<keyword evidence="10" id="KW-0732">Signal</keyword>
<dbReference type="InterPro" id="IPR027304">
    <property type="entry name" value="Trigger_fact/SurA_dom_sf"/>
</dbReference>
<dbReference type="Gene3D" id="3.10.50.40">
    <property type="match status" value="1"/>
</dbReference>
<dbReference type="SUPFAM" id="SSF54534">
    <property type="entry name" value="FKBP-like"/>
    <property type="match status" value="1"/>
</dbReference>
<dbReference type="InterPro" id="IPR000297">
    <property type="entry name" value="PPIase_PpiC"/>
</dbReference>
<evidence type="ECO:0000256" key="3">
    <source>
        <dbReference type="ARBA" id="ARBA00013194"/>
    </source>
</evidence>
<dbReference type="GO" id="GO:0003755">
    <property type="term" value="F:peptidyl-prolyl cis-trans isomerase activity"/>
    <property type="evidence" value="ECO:0007669"/>
    <property type="project" value="UniProtKB-KW"/>
</dbReference>
<sequence length="331" mass="36820">MSFSRKFLMSCAATALLGLSLAMPARAQEDVAPKDDKVIAIVNGHEIRVSEVQMATDDIIGQLPDMPPKLRYPFVVEYLIERHLLAQYAVKEGIAETEEYKRRLALYQAKALRDAYFFQKIRPMVTEEMIRAAYDEEAAKLQQTERVRARMILVASEKEAQDIEKMLADGQKFEDLAKKYSLDGSKDYGGDLGYFTAAEMVPEFSKATFALKVGETSQPVKTDFGWHIIRLEDRKQGAAQPYDQVKQAIRNVLLRQKVGEVMSKIREASKVEILDDDLKKYAEEAAKAAKNYQETKQKVLDQSGGAAAPAAGEDATGGDASGKGDLQLPAQ</sequence>
<name>A0A2W2CFJ3_9HYPH</name>
<reference evidence="13" key="1">
    <citation type="submission" date="2018-06" db="EMBL/GenBank/DDBJ databases">
        <title>Aestuariibacter litoralis strain KCTC 52945T.</title>
        <authorList>
            <person name="Li X."/>
            <person name="Salam N."/>
            <person name="Li J.-L."/>
            <person name="Chen Y.-M."/>
            <person name="Yang Z.-W."/>
            <person name="Zhang L.-Y."/>
            <person name="Han M.-X."/>
            <person name="Xiao M."/>
            <person name="Li W.-J."/>
        </authorList>
    </citation>
    <scope>NUCLEOTIDE SEQUENCE [LARGE SCALE GENOMIC DNA]</scope>
    <source>
        <strain evidence="13">KCTC 52945</strain>
    </source>
</reference>
<feature type="region of interest" description="Disordered" evidence="9">
    <location>
        <begin position="292"/>
        <end position="331"/>
    </location>
</feature>
<dbReference type="Pfam" id="PF13145">
    <property type="entry name" value="Rotamase_2"/>
    <property type="match status" value="1"/>
</dbReference>
<evidence type="ECO:0000256" key="8">
    <source>
        <dbReference type="PROSITE-ProRule" id="PRU00278"/>
    </source>
</evidence>
<comment type="catalytic activity">
    <reaction evidence="1">
        <text>[protein]-peptidylproline (omega=180) = [protein]-peptidylproline (omega=0)</text>
        <dbReference type="Rhea" id="RHEA:16237"/>
        <dbReference type="Rhea" id="RHEA-COMP:10747"/>
        <dbReference type="Rhea" id="RHEA-COMP:10748"/>
        <dbReference type="ChEBI" id="CHEBI:83833"/>
        <dbReference type="ChEBI" id="CHEBI:83834"/>
        <dbReference type="EC" id="5.2.1.8"/>
    </reaction>
</comment>
<evidence type="ECO:0000256" key="1">
    <source>
        <dbReference type="ARBA" id="ARBA00000971"/>
    </source>
</evidence>
<dbReference type="InterPro" id="IPR050245">
    <property type="entry name" value="PrsA_foldase"/>
</dbReference>
<comment type="similarity">
    <text evidence="2">Belongs to the PpiC/parvulin rotamase family.</text>
</comment>
<dbReference type="PANTHER" id="PTHR47245:SF2">
    <property type="entry name" value="PEPTIDYL-PROLYL CIS-TRANS ISOMERASE HP_0175-RELATED"/>
    <property type="match status" value="1"/>
</dbReference>
<feature type="signal peptide" evidence="10">
    <location>
        <begin position="1"/>
        <end position="27"/>
    </location>
</feature>
<dbReference type="InterPro" id="IPR046357">
    <property type="entry name" value="PPIase_dom_sf"/>
</dbReference>
<protein>
    <recommendedName>
        <fullName evidence="4">Parvulin-like PPIase</fullName>
        <ecNumber evidence="3">5.2.1.8</ecNumber>
    </recommendedName>
    <alternativeName>
        <fullName evidence="6">Peptidyl-prolyl cis-trans isomerase plp</fullName>
    </alternativeName>
    <alternativeName>
        <fullName evidence="7">Rotamase plp</fullName>
    </alternativeName>
</protein>
<evidence type="ECO:0000256" key="10">
    <source>
        <dbReference type="SAM" id="SignalP"/>
    </source>
</evidence>